<dbReference type="GeneID" id="92501640"/>
<dbReference type="Pfam" id="PF00160">
    <property type="entry name" value="Pro_isomerase"/>
    <property type="match status" value="1"/>
</dbReference>
<dbReference type="GO" id="GO:0003755">
    <property type="term" value="F:peptidyl-prolyl cis-trans isomerase activity"/>
    <property type="evidence" value="ECO:0007669"/>
    <property type="project" value="UniProtKB-UniRule"/>
</dbReference>
<dbReference type="PROSITE" id="PS50072">
    <property type="entry name" value="CSA_PPIASE_2"/>
    <property type="match status" value="1"/>
</dbReference>
<dbReference type="AlphaFoldDB" id="A0A059DZI2"/>
<evidence type="ECO:0000256" key="3">
    <source>
        <dbReference type="ARBA" id="ARBA00023235"/>
    </source>
</evidence>
<reference evidence="6 7" key="1">
    <citation type="journal article" date="2014" name="Antonie Van Leeuwenhoek">
        <title>Hyphomonas beringensis sp. nov. and Hyphomonas chukchiensis sp. nov., isolated from surface seawater of the Bering Sea and Chukchi Sea.</title>
        <authorList>
            <person name="Li C."/>
            <person name="Lai Q."/>
            <person name="Li G."/>
            <person name="Dong C."/>
            <person name="Wang J."/>
            <person name="Liao Y."/>
            <person name="Shao Z."/>
        </authorList>
    </citation>
    <scope>NUCLEOTIDE SEQUENCE [LARGE SCALE GENOMIC DNA]</scope>
    <source>
        <strain evidence="6 7">22II1-22F38</strain>
    </source>
</reference>
<keyword evidence="4" id="KW-0732">Signal</keyword>
<evidence type="ECO:0000256" key="1">
    <source>
        <dbReference type="ARBA" id="ARBA00007365"/>
    </source>
</evidence>
<dbReference type="GO" id="GO:0006457">
    <property type="term" value="P:protein folding"/>
    <property type="evidence" value="ECO:0007669"/>
    <property type="project" value="InterPro"/>
</dbReference>
<sequence>MKFAAFALAASALALTATAETTDSAAPADDTAVAAYTVEQAKAEPENWRAVDPERLFIFNTNKGRILIEAFPEVAPKHYEQFAAIVRSGDYNGTKFHRVIEGFMAQGGDIRAINGVGSGLPNIEAEFTFRRNPAEMPLDYPIGNRDDADGGFINGFPVATRPLWLAQDLGNETIQSWIPHCPGVVSTARLGNDENSGNSQFFLMRGYAEHLDKEYTAWGRVIDGQDVVMSIKKGPDGTDGVVAKDPDTLESTAVAADLPESERPQAWVMRTDSDLFASQITEPGRPHVCDLPAVPTVVAN</sequence>
<dbReference type="InterPro" id="IPR044666">
    <property type="entry name" value="Cyclophilin_A-like"/>
</dbReference>
<keyword evidence="7" id="KW-1185">Reference proteome</keyword>
<proteinExistence type="inferred from homology"/>
<name>A0A059DZI2_9PROT</name>
<accession>A0A059DZI2</accession>
<dbReference type="STRING" id="1280948.HY36_06295"/>
<dbReference type="PANTHER" id="PTHR45625">
    <property type="entry name" value="PEPTIDYL-PROLYL CIS-TRANS ISOMERASE-RELATED"/>
    <property type="match status" value="1"/>
</dbReference>
<dbReference type="eggNOG" id="COG0652">
    <property type="taxonomic scope" value="Bacteria"/>
</dbReference>
<feature type="chain" id="PRO_5006511882" description="Peptidyl-prolyl cis-trans isomerase" evidence="4">
    <location>
        <begin position="20"/>
        <end position="300"/>
    </location>
</feature>
<dbReference type="PROSITE" id="PS00170">
    <property type="entry name" value="CSA_PPIASE_1"/>
    <property type="match status" value="1"/>
</dbReference>
<dbReference type="EC" id="5.2.1.8" evidence="4"/>
<feature type="signal peptide" evidence="4">
    <location>
        <begin position="1"/>
        <end position="19"/>
    </location>
</feature>
<comment type="catalytic activity">
    <reaction evidence="4">
        <text>[protein]-peptidylproline (omega=180) = [protein]-peptidylproline (omega=0)</text>
        <dbReference type="Rhea" id="RHEA:16237"/>
        <dbReference type="Rhea" id="RHEA-COMP:10747"/>
        <dbReference type="Rhea" id="RHEA-COMP:10748"/>
        <dbReference type="ChEBI" id="CHEBI:83833"/>
        <dbReference type="ChEBI" id="CHEBI:83834"/>
        <dbReference type="EC" id="5.2.1.8"/>
    </reaction>
</comment>
<dbReference type="Gene3D" id="2.40.100.10">
    <property type="entry name" value="Cyclophilin-like"/>
    <property type="match status" value="1"/>
</dbReference>
<dbReference type="InterPro" id="IPR020892">
    <property type="entry name" value="Cyclophilin-type_PPIase_CS"/>
</dbReference>
<dbReference type="SUPFAM" id="SSF50891">
    <property type="entry name" value="Cyclophilin-like"/>
    <property type="match status" value="1"/>
</dbReference>
<dbReference type="EMBL" id="AWFH01000034">
    <property type="protein sequence ID" value="KCZ59734.1"/>
    <property type="molecule type" value="Genomic_DNA"/>
</dbReference>
<dbReference type="PANTHER" id="PTHR45625:SF4">
    <property type="entry name" value="PEPTIDYLPROLYL ISOMERASE DOMAIN AND WD REPEAT-CONTAINING PROTEIN 1"/>
    <property type="match status" value="1"/>
</dbReference>
<keyword evidence="3 4" id="KW-0413">Isomerase</keyword>
<dbReference type="RefSeq" id="WP_051602747.1">
    <property type="nucleotide sequence ID" value="NZ_AWFH01000034.1"/>
</dbReference>
<dbReference type="PRINTS" id="PR00153">
    <property type="entry name" value="CSAPPISMRASE"/>
</dbReference>
<evidence type="ECO:0000313" key="6">
    <source>
        <dbReference type="EMBL" id="KCZ59734.1"/>
    </source>
</evidence>
<protein>
    <recommendedName>
        <fullName evidence="4">Peptidyl-prolyl cis-trans isomerase</fullName>
        <shortName evidence="4">PPIase</shortName>
        <ecNumber evidence="4">5.2.1.8</ecNumber>
    </recommendedName>
</protein>
<evidence type="ECO:0000256" key="4">
    <source>
        <dbReference type="RuleBase" id="RU363019"/>
    </source>
</evidence>
<dbReference type="PATRIC" id="fig|1280948.3.peg.2351"/>
<comment type="function">
    <text evidence="4">PPIases accelerate the folding of proteins. It catalyzes the cis-trans isomerization of proline imidic peptide bonds in oligopeptides.</text>
</comment>
<dbReference type="OrthoDB" id="9807797at2"/>
<dbReference type="InterPro" id="IPR029000">
    <property type="entry name" value="Cyclophilin-like_dom_sf"/>
</dbReference>
<evidence type="ECO:0000259" key="5">
    <source>
        <dbReference type="PROSITE" id="PS50072"/>
    </source>
</evidence>
<keyword evidence="2 4" id="KW-0697">Rotamase</keyword>
<evidence type="ECO:0000256" key="2">
    <source>
        <dbReference type="ARBA" id="ARBA00023110"/>
    </source>
</evidence>
<dbReference type="Proteomes" id="UP000024547">
    <property type="component" value="Unassembled WGS sequence"/>
</dbReference>
<feature type="domain" description="PPIase cyclophilin-type" evidence="5">
    <location>
        <begin position="64"/>
        <end position="275"/>
    </location>
</feature>
<dbReference type="CDD" id="cd00317">
    <property type="entry name" value="cyclophilin"/>
    <property type="match status" value="1"/>
</dbReference>
<gene>
    <name evidence="6" type="ORF">HY36_06295</name>
</gene>
<comment type="similarity">
    <text evidence="1 4">Belongs to the cyclophilin-type PPIase family.</text>
</comment>
<dbReference type="InterPro" id="IPR002130">
    <property type="entry name" value="Cyclophilin-type_PPIase_dom"/>
</dbReference>
<comment type="caution">
    <text evidence="6">The sequence shown here is derived from an EMBL/GenBank/DDBJ whole genome shotgun (WGS) entry which is preliminary data.</text>
</comment>
<organism evidence="6 7">
    <name type="scientific">Hyphomonas atlantica</name>
    <dbReference type="NCBI Taxonomy" id="1280948"/>
    <lineage>
        <taxon>Bacteria</taxon>
        <taxon>Pseudomonadati</taxon>
        <taxon>Pseudomonadota</taxon>
        <taxon>Alphaproteobacteria</taxon>
        <taxon>Hyphomonadales</taxon>
        <taxon>Hyphomonadaceae</taxon>
        <taxon>Hyphomonas</taxon>
    </lineage>
</organism>
<evidence type="ECO:0000313" key="7">
    <source>
        <dbReference type="Proteomes" id="UP000024547"/>
    </source>
</evidence>